<gene>
    <name evidence="1" type="ORF">HGRIS_014113</name>
</gene>
<name>A0ABR3JTD3_9AGAR</name>
<organism evidence="1 2">
    <name type="scientific">Hohenbuehelia grisea</name>
    <dbReference type="NCBI Taxonomy" id="104357"/>
    <lineage>
        <taxon>Eukaryota</taxon>
        <taxon>Fungi</taxon>
        <taxon>Dikarya</taxon>
        <taxon>Basidiomycota</taxon>
        <taxon>Agaricomycotina</taxon>
        <taxon>Agaricomycetes</taxon>
        <taxon>Agaricomycetidae</taxon>
        <taxon>Agaricales</taxon>
        <taxon>Pleurotineae</taxon>
        <taxon>Pleurotaceae</taxon>
        <taxon>Hohenbuehelia</taxon>
    </lineage>
</organism>
<reference evidence="2" key="1">
    <citation type="submission" date="2024-06" db="EMBL/GenBank/DDBJ databases">
        <title>Multi-omics analyses provide insights into the biosynthesis of the anticancer antibiotic pleurotin in Hohenbuehelia grisea.</title>
        <authorList>
            <person name="Weaver J.A."/>
            <person name="Alberti F."/>
        </authorList>
    </citation>
    <scope>NUCLEOTIDE SEQUENCE [LARGE SCALE GENOMIC DNA]</scope>
    <source>
        <strain evidence="2">T-177</strain>
    </source>
</reference>
<dbReference type="Proteomes" id="UP001556367">
    <property type="component" value="Unassembled WGS sequence"/>
</dbReference>
<evidence type="ECO:0000313" key="2">
    <source>
        <dbReference type="Proteomes" id="UP001556367"/>
    </source>
</evidence>
<keyword evidence="2" id="KW-1185">Reference proteome</keyword>
<dbReference type="EMBL" id="JASNQZ010000003">
    <property type="protein sequence ID" value="KAL0958792.1"/>
    <property type="molecule type" value="Genomic_DNA"/>
</dbReference>
<comment type="caution">
    <text evidence="1">The sequence shown here is derived from an EMBL/GenBank/DDBJ whole genome shotgun (WGS) entry which is preliminary data.</text>
</comment>
<accession>A0ABR3JTD3</accession>
<evidence type="ECO:0000313" key="1">
    <source>
        <dbReference type="EMBL" id="KAL0958792.1"/>
    </source>
</evidence>
<protein>
    <recommendedName>
        <fullName evidence="3">BTB domain-containing protein</fullName>
    </recommendedName>
</protein>
<proteinExistence type="predicted"/>
<evidence type="ECO:0008006" key="3">
    <source>
        <dbReference type="Google" id="ProtNLM"/>
    </source>
</evidence>
<sequence length="296" mass="32456">MSRHPATSTIRIQDQQLGPPLAADSVSISTTFHAQNRLRDQPPNIVLVAADGVQFYAHLSTLLASSVNGFGGKLPLPSDRDALLHVPISSDIFNIILLTAYRLSCADFSPSFEQLRAAVNLMPMLGLPPSTYVTHDQPLYAVLLSYASHNPFDVYILAGSHDLFALAQATSSHLLSKQLDTISDEEAVAMGSVYLKRLFLLHHNRTKTLQRLLGVPPPPHEGTTTCGSRGQQQLTSAWAHTSASILWQIRPDLSTFAIQSMLRPVEAELTCERCLTALRAHSQFIISEWAAEKLTI</sequence>